<dbReference type="GO" id="GO:0003729">
    <property type="term" value="F:mRNA binding"/>
    <property type="evidence" value="ECO:0007669"/>
    <property type="project" value="UniProtKB-ARBA"/>
</dbReference>
<feature type="repeat" description="PPR" evidence="3">
    <location>
        <begin position="187"/>
        <end position="221"/>
    </location>
</feature>
<evidence type="ECO:0000256" key="4">
    <source>
        <dbReference type="SAM" id="MobiDB-lite"/>
    </source>
</evidence>
<dbReference type="Pfam" id="PF13041">
    <property type="entry name" value="PPR_2"/>
    <property type="match status" value="1"/>
</dbReference>
<dbReference type="Gene3D" id="1.25.40.10">
    <property type="entry name" value="Tetratricopeptide repeat domain"/>
    <property type="match status" value="2"/>
</dbReference>
<evidence type="ECO:0000256" key="3">
    <source>
        <dbReference type="PROSITE-ProRule" id="PRU00708"/>
    </source>
</evidence>
<reference evidence="5" key="1">
    <citation type="journal article" date="2021" name="Front. Plant Sci.">
        <title>Chromosome-Scale Genome Assembly for Chinese Sour Jujube and Insights Into Its Genome Evolution and Domestication Signature.</title>
        <authorList>
            <person name="Shen L.-Y."/>
            <person name="Luo H."/>
            <person name="Wang X.-L."/>
            <person name="Wang X.-M."/>
            <person name="Qiu X.-J."/>
            <person name="Liu H."/>
            <person name="Zhou S.-S."/>
            <person name="Jia K.-H."/>
            <person name="Nie S."/>
            <person name="Bao Y.-T."/>
            <person name="Zhang R.-G."/>
            <person name="Yun Q.-Z."/>
            <person name="Chai Y.-H."/>
            <person name="Lu J.-Y."/>
            <person name="Li Y."/>
            <person name="Zhao S.-W."/>
            <person name="Mao J.-F."/>
            <person name="Jia S.-G."/>
            <person name="Mao Y.-M."/>
        </authorList>
    </citation>
    <scope>NUCLEOTIDE SEQUENCE</scope>
    <source>
        <strain evidence="5">AT0</strain>
        <tissue evidence="5">Leaf</tissue>
    </source>
</reference>
<dbReference type="EMBL" id="JAEACU010000012">
    <property type="protein sequence ID" value="KAH7513116.1"/>
    <property type="molecule type" value="Genomic_DNA"/>
</dbReference>
<dbReference type="SUPFAM" id="SSF48452">
    <property type="entry name" value="TPR-like"/>
    <property type="match status" value="1"/>
</dbReference>
<sequence>MKMKQLFKLNFYNHFRSKNMFISPLFYSTTTTTTKTESTRNSRNQKGSLDALYRKISPIGDPKVSIVPVLDKWIHDGRAVDKRRLLDIIKELRHYRRYKHALEDETDLEFPLSKVHYVNVNYNEIVLTHEIEIHCGSAFELSMWMTDKRYYPLTYGDVAIRLDLISKVHGIEQVENYFNSVPRQLKSLEVYGALLNCYAHAELVEKAEAVMQQMRDMGLARSTLSYNVLLNLYYKTGCYEKMENLLHEMEEKGIGQDRVTYAIQISAYAANSDAEGIDKILTRMETDHEVLDWSTYSTAANGCIRVGLLDKGLSMLKKSEELISTAKKKSAAYEHILTQYAALGKKDEVLRLCELFDKNLKVYNRGYISMITSLLKFDDIESAEKIFEVWETRNLNYDIRIPNFLIAAYCRKGLFEKAESLFNRVIEKGGQPDAKTWHYLTALYIKKDQMQKAAEAIKQEMSVVKFFWKPSKDSLVAYLEYLKGKGNLEGAEEIIRLVGDKGFVSVDIQERLLNYIQDVESNSQVLIEILRNALDGDEEPSELLGVEEEEASDGRNMLDNL</sequence>
<evidence type="ECO:0008006" key="7">
    <source>
        <dbReference type="Google" id="ProtNLM"/>
    </source>
</evidence>
<dbReference type="PROSITE" id="PS51375">
    <property type="entry name" value="PPR"/>
    <property type="match status" value="3"/>
</dbReference>
<dbReference type="NCBIfam" id="TIGR00756">
    <property type="entry name" value="PPR"/>
    <property type="match status" value="3"/>
</dbReference>
<keyword evidence="2" id="KW-0677">Repeat</keyword>
<dbReference type="AlphaFoldDB" id="A0A978UEC3"/>
<gene>
    <name evidence="5" type="ORF">FEM48_Zijuj12G0162500</name>
</gene>
<evidence type="ECO:0000313" key="6">
    <source>
        <dbReference type="Proteomes" id="UP000813462"/>
    </source>
</evidence>
<evidence type="ECO:0000313" key="5">
    <source>
        <dbReference type="EMBL" id="KAH7513116.1"/>
    </source>
</evidence>
<dbReference type="InterPro" id="IPR002885">
    <property type="entry name" value="PPR_rpt"/>
</dbReference>
<dbReference type="PANTHER" id="PTHR45717:SF28">
    <property type="entry name" value="PENTACOTRIPEPTIDE-REPEAT REGION OF PRORP DOMAIN-CONTAINING PROTEIN"/>
    <property type="match status" value="1"/>
</dbReference>
<feature type="repeat" description="PPR" evidence="3">
    <location>
        <begin position="398"/>
        <end position="432"/>
    </location>
</feature>
<name>A0A978UEC3_ZIZJJ</name>
<accession>A0A978UEC3</accession>
<organism evidence="5 6">
    <name type="scientific">Ziziphus jujuba var. spinosa</name>
    <dbReference type="NCBI Taxonomy" id="714518"/>
    <lineage>
        <taxon>Eukaryota</taxon>
        <taxon>Viridiplantae</taxon>
        <taxon>Streptophyta</taxon>
        <taxon>Embryophyta</taxon>
        <taxon>Tracheophyta</taxon>
        <taxon>Spermatophyta</taxon>
        <taxon>Magnoliopsida</taxon>
        <taxon>eudicotyledons</taxon>
        <taxon>Gunneridae</taxon>
        <taxon>Pentapetalae</taxon>
        <taxon>rosids</taxon>
        <taxon>fabids</taxon>
        <taxon>Rosales</taxon>
        <taxon>Rhamnaceae</taxon>
        <taxon>Paliureae</taxon>
        <taxon>Ziziphus</taxon>
    </lineage>
</organism>
<feature type="repeat" description="PPR" evidence="3">
    <location>
        <begin position="222"/>
        <end position="256"/>
    </location>
</feature>
<feature type="region of interest" description="Disordered" evidence="4">
    <location>
        <begin position="540"/>
        <end position="561"/>
    </location>
</feature>
<evidence type="ECO:0000256" key="1">
    <source>
        <dbReference type="ARBA" id="ARBA00007626"/>
    </source>
</evidence>
<proteinExistence type="inferred from homology"/>
<comment type="caution">
    <text evidence="5">The sequence shown here is derived from an EMBL/GenBank/DDBJ whole genome shotgun (WGS) entry which is preliminary data.</text>
</comment>
<dbReference type="Pfam" id="PF01535">
    <property type="entry name" value="PPR"/>
    <property type="match status" value="4"/>
</dbReference>
<dbReference type="InterPro" id="IPR011990">
    <property type="entry name" value="TPR-like_helical_dom_sf"/>
</dbReference>
<dbReference type="GO" id="GO:0005739">
    <property type="term" value="C:mitochondrion"/>
    <property type="evidence" value="ECO:0007669"/>
    <property type="project" value="TreeGrafter"/>
</dbReference>
<protein>
    <recommendedName>
        <fullName evidence="7">Pentatricopeptide repeat-containing protein At2g20710, mitochondrial-like</fullName>
    </recommendedName>
</protein>
<feature type="compositionally biased region" description="Acidic residues" evidence="4">
    <location>
        <begin position="540"/>
        <end position="551"/>
    </location>
</feature>
<dbReference type="Proteomes" id="UP000813462">
    <property type="component" value="Unassembled WGS sequence"/>
</dbReference>
<dbReference type="PANTHER" id="PTHR45717">
    <property type="entry name" value="OS12G0527900 PROTEIN"/>
    <property type="match status" value="1"/>
</dbReference>
<comment type="similarity">
    <text evidence="1">Belongs to the PPR family. P subfamily.</text>
</comment>
<evidence type="ECO:0000256" key="2">
    <source>
        <dbReference type="ARBA" id="ARBA00022737"/>
    </source>
</evidence>